<dbReference type="InterPro" id="IPR036034">
    <property type="entry name" value="PDZ_sf"/>
</dbReference>
<feature type="region of interest" description="Disordered" evidence="3">
    <location>
        <begin position="145"/>
        <end position="192"/>
    </location>
</feature>
<dbReference type="PANTHER" id="PTHR23348:SF47">
    <property type="entry name" value="NEUROBLAST DIFFERENTIATION-ASSOCIATED PROTEIN AHNAK"/>
    <property type="match status" value="1"/>
</dbReference>
<dbReference type="InterPro" id="IPR052082">
    <property type="entry name" value="Myelin_sheath_structural"/>
</dbReference>
<dbReference type="OrthoDB" id="8058206at2759"/>
<dbReference type="EMBL" id="JAFJMO010000018">
    <property type="protein sequence ID" value="KAJ8250602.1"/>
    <property type="molecule type" value="Genomic_DNA"/>
</dbReference>
<evidence type="ECO:0000313" key="5">
    <source>
        <dbReference type="Proteomes" id="UP001152803"/>
    </source>
</evidence>
<comment type="subcellular location">
    <subcellularLocation>
        <location evidence="1">Nucleus</location>
    </subcellularLocation>
</comment>
<evidence type="ECO:0000256" key="3">
    <source>
        <dbReference type="SAM" id="MobiDB-lite"/>
    </source>
</evidence>
<sequence length="192" mass="21041">MEITNGRGRTRSFSENLVLDDSESGGVVVTDIKDDSFADRSGLKEGDEIIGATIHFDHMKKNDVVKLLKLIEPFDNQMQVLKKEDLKPSLSLGSLNSQTKVPEDMLKDSYNKLYKNKVKKFLNPDSLSGTDEDLAVELNSSGGKLNAPRAGLSLDGPTVNGELPSIKTQTPEIDLNPGLKLPDVNMPKQMLT</sequence>
<evidence type="ECO:0000313" key="4">
    <source>
        <dbReference type="EMBL" id="KAJ8250602.1"/>
    </source>
</evidence>
<dbReference type="Gene3D" id="2.30.42.10">
    <property type="match status" value="1"/>
</dbReference>
<gene>
    <name evidence="4" type="ORF">COCON_G00225240</name>
</gene>
<name>A0A9Q1CX83_CONCO</name>
<dbReference type="PANTHER" id="PTHR23348">
    <property type="entry name" value="PERIAXIN/AHNAK"/>
    <property type="match status" value="1"/>
</dbReference>
<comment type="caution">
    <text evidence="4">The sequence shown here is derived from an EMBL/GenBank/DDBJ whole genome shotgun (WGS) entry which is preliminary data.</text>
</comment>
<evidence type="ECO:0008006" key="6">
    <source>
        <dbReference type="Google" id="ProtNLM"/>
    </source>
</evidence>
<dbReference type="AlphaFoldDB" id="A0A9Q1CX83"/>
<dbReference type="GO" id="GO:0043034">
    <property type="term" value="C:costamere"/>
    <property type="evidence" value="ECO:0007669"/>
    <property type="project" value="TreeGrafter"/>
</dbReference>
<reference evidence="4" key="1">
    <citation type="journal article" date="2023" name="Science">
        <title>Genome structures resolve the early diversification of teleost fishes.</title>
        <authorList>
            <person name="Parey E."/>
            <person name="Louis A."/>
            <person name="Montfort J."/>
            <person name="Bouchez O."/>
            <person name="Roques C."/>
            <person name="Iampietro C."/>
            <person name="Lluch J."/>
            <person name="Castinel A."/>
            <person name="Donnadieu C."/>
            <person name="Desvignes T."/>
            <person name="Floi Bucao C."/>
            <person name="Jouanno E."/>
            <person name="Wen M."/>
            <person name="Mejri S."/>
            <person name="Dirks R."/>
            <person name="Jansen H."/>
            <person name="Henkel C."/>
            <person name="Chen W.J."/>
            <person name="Zahm M."/>
            <person name="Cabau C."/>
            <person name="Klopp C."/>
            <person name="Thompson A.W."/>
            <person name="Robinson-Rechavi M."/>
            <person name="Braasch I."/>
            <person name="Lecointre G."/>
            <person name="Bobe J."/>
            <person name="Postlethwait J.H."/>
            <person name="Berthelot C."/>
            <person name="Roest Crollius H."/>
            <person name="Guiguen Y."/>
        </authorList>
    </citation>
    <scope>NUCLEOTIDE SEQUENCE</scope>
    <source>
        <strain evidence="4">Concon-B</strain>
    </source>
</reference>
<keyword evidence="2" id="KW-0539">Nucleus</keyword>
<dbReference type="GO" id="GO:0043484">
    <property type="term" value="P:regulation of RNA splicing"/>
    <property type="evidence" value="ECO:0007669"/>
    <property type="project" value="TreeGrafter"/>
</dbReference>
<protein>
    <recommendedName>
        <fullName evidence="6">PDZ domain-containing protein</fullName>
    </recommendedName>
</protein>
<organism evidence="4 5">
    <name type="scientific">Conger conger</name>
    <name type="common">Conger eel</name>
    <name type="synonym">Muraena conger</name>
    <dbReference type="NCBI Taxonomy" id="82655"/>
    <lineage>
        <taxon>Eukaryota</taxon>
        <taxon>Metazoa</taxon>
        <taxon>Chordata</taxon>
        <taxon>Craniata</taxon>
        <taxon>Vertebrata</taxon>
        <taxon>Euteleostomi</taxon>
        <taxon>Actinopterygii</taxon>
        <taxon>Neopterygii</taxon>
        <taxon>Teleostei</taxon>
        <taxon>Anguilliformes</taxon>
        <taxon>Congridae</taxon>
        <taxon>Conger</taxon>
    </lineage>
</organism>
<dbReference type="Proteomes" id="UP001152803">
    <property type="component" value="Unassembled WGS sequence"/>
</dbReference>
<accession>A0A9Q1CX83</accession>
<dbReference type="SUPFAM" id="SSF50156">
    <property type="entry name" value="PDZ domain-like"/>
    <property type="match status" value="1"/>
</dbReference>
<dbReference type="GO" id="GO:0005634">
    <property type="term" value="C:nucleus"/>
    <property type="evidence" value="ECO:0007669"/>
    <property type="project" value="UniProtKB-SubCell"/>
</dbReference>
<keyword evidence="5" id="KW-1185">Reference proteome</keyword>
<proteinExistence type="predicted"/>
<evidence type="ECO:0000256" key="1">
    <source>
        <dbReference type="ARBA" id="ARBA00004123"/>
    </source>
</evidence>
<evidence type="ECO:0000256" key="2">
    <source>
        <dbReference type="ARBA" id="ARBA00023242"/>
    </source>
</evidence>